<sequence>MPKTPTPQPHQFDPERSADRLIGKIDKRKPWRWPVLDRRFLSAFVQAGGATQPVHPSSSYRRPARLDVETRRTREVIVRRWRAAATAHGATPSIPPSW</sequence>
<accession>A0A919PF56</accession>
<feature type="compositionally biased region" description="Basic and acidic residues" evidence="1">
    <location>
        <begin position="12"/>
        <end position="21"/>
    </location>
</feature>
<evidence type="ECO:0000313" key="3">
    <source>
        <dbReference type="Proteomes" id="UP000660611"/>
    </source>
</evidence>
<dbReference type="AlphaFoldDB" id="A0A919PF56"/>
<feature type="region of interest" description="Disordered" evidence="1">
    <location>
        <begin position="1"/>
        <end position="21"/>
    </location>
</feature>
<organism evidence="2 3">
    <name type="scientific">Dactylosporangium siamense</name>
    <dbReference type="NCBI Taxonomy" id="685454"/>
    <lineage>
        <taxon>Bacteria</taxon>
        <taxon>Bacillati</taxon>
        <taxon>Actinomycetota</taxon>
        <taxon>Actinomycetes</taxon>
        <taxon>Micromonosporales</taxon>
        <taxon>Micromonosporaceae</taxon>
        <taxon>Dactylosporangium</taxon>
    </lineage>
</organism>
<dbReference type="RefSeq" id="WP_203845542.1">
    <property type="nucleotide sequence ID" value="NZ_BAAAVW010000006.1"/>
</dbReference>
<comment type="caution">
    <text evidence="2">The sequence shown here is derived from an EMBL/GenBank/DDBJ whole genome shotgun (WGS) entry which is preliminary data.</text>
</comment>
<name>A0A919PF56_9ACTN</name>
<evidence type="ECO:0000256" key="1">
    <source>
        <dbReference type="SAM" id="MobiDB-lite"/>
    </source>
</evidence>
<proteinExistence type="predicted"/>
<dbReference type="EMBL" id="BONQ01000026">
    <property type="protein sequence ID" value="GIG43681.1"/>
    <property type="molecule type" value="Genomic_DNA"/>
</dbReference>
<protein>
    <submittedName>
        <fullName evidence="2">Uncharacterized protein</fullName>
    </submittedName>
</protein>
<keyword evidence="3" id="KW-1185">Reference proteome</keyword>
<evidence type="ECO:0000313" key="2">
    <source>
        <dbReference type="EMBL" id="GIG43681.1"/>
    </source>
</evidence>
<reference evidence="2" key="1">
    <citation type="submission" date="2021-01" db="EMBL/GenBank/DDBJ databases">
        <title>Whole genome shotgun sequence of Dactylosporangium siamense NBRC 106093.</title>
        <authorList>
            <person name="Komaki H."/>
            <person name="Tamura T."/>
        </authorList>
    </citation>
    <scope>NUCLEOTIDE SEQUENCE</scope>
    <source>
        <strain evidence="2">NBRC 106093</strain>
    </source>
</reference>
<gene>
    <name evidence="2" type="ORF">Dsi01nite_017220</name>
</gene>
<dbReference type="Proteomes" id="UP000660611">
    <property type="component" value="Unassembled WGS sequence"/>
</dbReference>